<organism evidence="1 2">
    <name type="scientific">Clostridium disporicum</name>
    <dbReference type="NCBI Taxonomy" id="84024"/>
    <lineage>
        <taxon>Bacteria</taxon>
        <taxon>Bacillati</taxon>
        <taxon>Bacillota</taxon>
        <taxon>Clostridia</taxon>
        <taxon>Eubacteriales</taxon>
        <taxon>Clostridiaceae</taxon>
        <taxon>Clostridium</taxon>
    </lineage>
</organism>
<dbReference type="RefSeq" id="WP_156327460.1">
    <property type="nucleotide sequence ID" value="NZ_CYZV01000024.1"/>
</dbReference>
<sequence length="56" mass="6639">MFEDIKEDMELCGFNYDTTKVECQVLDEYNNYDPRVEISSEGYPDGEIIFIDNYLD</sequence>
<name>A0A174F0E3_9CLOT</name>
<dbReference type="Proteomes" id="UP000095558">
    <property type="component" value="Unassembled WGS sequence"/>
</dbReference>
<protein>
    <submittedName>
        <fullName evidence="1">Uncharacterized protein</fullName>
    </submittedName>
</protein>
<gene>
    <name evidence="1" type="ORF">ERS852470_02340</name>
</gene>
<evidence type="ECO:0000313" key="2">
    <source>
        <dbReference type="Proteomes" id="UP000095558"/>
    </source>
</evidence>
<evidence type="ECO:0000313" key="1">
    <source>
        <dbReference type="EMBL" id="CUO43524.1"/>
    </source>
</evidence>
<dbReference type="EMBL" id="CYZV01000024">
    <property type="protein sequence ID" value="CUO43524.1"/>
    <property type="molecule type" value="Genomic_DNA"/>
</dbReference>
<accession>A0A174F0E3</accession>
<dbReference type="AlphaFoldDB" id="A0A174F0E3"/>
<reference evidence="1 2" key="1">
    <citation type="submission" date="2015-09" db="EMBL/GenBank/DDBJ databases">
        <authorList>
            <consortium name="Pathogen Informatics"/>
        </authorList>
    </citation>
    <scope>NUCLEOTIDE SEQUENCE [LARGE SCALE GENOMIC DNA]</scope>
    <source>
        <strain evidence="1 2">2789STDY5834855</strain>
    </source>
</reference>
<proteinExistence type="predicted"/>
<dbReference type="OrthoDB" id="1956765at2"/>